<keyword evidence="4" id="KW-1133">Transmembrane helix</keyword>
<accession>A0A2M4AE09</accession>
<evidence type="ECO:0000259" key="7">
    <source>
        <dbReference type="PROSITE" id="PS51207"/>
    </source>
</evidence>
<sequence>MRTQYWVGAIAAVLCAICVRSSAFLYLMLLLLYSLVLVAIAIFGTIYVHYKLTNRDSSTGGCIIEDGRYATSHMFFAPNWSSTFADQPGTPLVTAMPATGTDAASDTARNAATIGSSTTGAGVGAGQFSLIFGRTVDGLLLQIIGNVMRDLVTPALETVVANPRHIVELLRDDLWLAIEKLHERASRIDAPKLIACDFVAKVTLHLQKIRQQVTVQASGEAVPESGSGIGTGSRGEFCTAFYLASVEREMDFLKKISEILIIFLLPRGYSLSPIKDLLSEVLAYRVLHPAIRYLTSPEFINRQIVDCIETKLVAVAIQKRSHEYAANFEDFLRIIDMTQTVDELHSIRASIVNDILQANTMETLTSDHGSNVEVVHEQDASEQQQSELGQSAPVSRMTSANLTAGLKLKKYIQQLAYAKSQCEKCLLRLGWEGNVSNDVDLSTLDILSTVAGRRHLSAFLEPLNAGALVGYYTTVEELRRAPKSAWHQLGAEIFYTYVRAPNSELPLDRGARKRMEAFLVAEGGPDVFYEVQSDCLLLLERKYHQPFLLSEEYSRLKSSLTQEDFREIVTAIGSVAGGGVGSLSVSQYTTDNQDNDKGPSEAMPTSLGNGGDSAEAGTGGPDSSGRITSDQPLVDLSNHSQYARNKLDQLDEKLANKQQALEALKHSLKSDSKLLLMLEREIQWLHGERRQLESHLLRTEVWCEYLGRWRAIVESVNFSDNCEPPQFMIVVQVNEMNDCGRDGVATALDATESISTGWVVVRSLSQFHALHGTLRPMCSDLRQLDLPSNNAFKLFLLKNDRALLERAKAQVQRYLTFILENDHLNQSEAMYEFLSPSSERLKQSGSMTISAMASGRGNGSNGGVHPSPSKKSKFSLATLFRANSDRLEQLWSTGTPMRSLTDYIPDPEPDQVSLYLNGLCCGEPGRVDAGARGSFGSLYSYPSGDASSEVRDSIAEPLYALLGELFDLGGVFRWLRKSLISFVQITYGQTINRQIRETINVMFDESMLHAYARAVLNSCWPGGGPLNPLVLRGSAERTDDQREMTANSARLLLQDNIPDLLCSLIGAQNARQGTIKLFEALQNPLYNKQLFYDLLETLMFELFPEIRQQKQPGQAQEPNPHSATHPQPTTFTTFCPPTPSFNTRTRYK</sequence>
<feature type="compositionally biased region" description="Polar residues" evidence="3">
    <location>
        <begin position="1109"/>
        <end position="1122"/>
    </location>
</feature>
<feature type="domain" description="PXA" evidence="7">
    <location>
        <begin position="133"/>
        <end position="312"/>
    </location>
</feature>
<dbReference type="InterPro" id="IPR044926">
    <property type="entry name" value="RGS_subdomain_2"/>
</dbReference>
<name>A0A2M4AE09_9DIPT</name>
<dbReference type="SUPFAM" id="SSF48097">
    <property type="entry name" value="Regulator of G-protein signaling, RGS"/>
    <property type="match status" value="1"/>
</dbReference>
<dbReference type="CDD" id="cd06878">
    <property type="entry name" value="PX_SNX25"/>
    <property type="match status" value="1"/>
</dbReference>
<feature type="coiled-coil region" evidence="2">
    <location>
        <begin position="640"/>
        <end position="667"/>
    </location>
</feature>
<evidence type="ECO:0000256" key="3">
    <source>
        <dbReference type="SAM" id="MobiDB-lite"/>
    </source>
</evidence>
<dbReference type="PROSITE" id="PS50195">
    <property type="entry name" value="PX"/>
    <property type="match status" value="1"/>
</dbReference>
<evidence type="ECO:0000259" key="5">
    <source>
        <dbReference type="PROSITE" id="PS50132"/>
    </source>
</evidence>
<organism evidence="8">
    <name type="scientific">Anopheles triannulatus</name>
    <dbReference type="NCBI Taxonomy" id="58253"/>
    <lineage>
        <taxon>Eukaryota</taxon>
        <taxon>Metazoa</taxon>
        <taxon>Ecdysozoa</taxon>
        <taxon>Arthropoda</taxon>
        <taxon>Hexapoda</taxon>
        <taxon>Insecta</taxon>
        <taxon>Pterygota</taxon>
        <taxon>Neoptera</taxon>
        <taxon>Endopterygota</taxon>
        <taxon>Diptera</taxon>
        <taxon>Nematocera</taxon>
        <taxon>Culicoidea</taxon>
        <taxon>Culicidae</taxon>
        <taxon>Anophelinae</taxon>
        <taxon>Anopheles</taxon>
    </lineage>
</organism>
<dbReference type="PROSITE" id="PS50132">
    <property type="entry name" value="RGS"/>
    <property type="match status" value="1"/>
</dbReference>
<dbReference type="InterPro" id="IPR036871">
    <property type="entry name" value="PX_dom_sf"/>
</dbReference>
<dbReference type="Pfam" id="PF00787">
    <property type="entry name" value="PX"/>
    <property type="match status" value="1"/>
</dbReference>
<dbReference type="SUPFAM" id="SSF64268">
    <property type="entry name" value="PX domain"/>
    <property type="match status" value="1"/>
</dbReference>
<keyword evidence="4" id="KW-0812">Transmembrane</keyword>
<proteinExistence type="inferred from homology"/>
<dbReference type="SMART" id="SM00313">
    <property type="entry name" value="PXA"/>
    <property type="match status" value="1"/>
</dbReference>
<feature type="compositionally biased region" description="Low complexity" evidence="3">
    <location>
        <begin position="1124"/>
        <end position="1148"/>
    </location>
</feature>
<evidence type="ECO:0000256" key="2">
    <source>
        <dbReference type="SAM" id="Coils"/>
    </source>
</evidence>
<feature type="domain" description="RGS" evidence="5">
    <location>
        <begin position="442"/>
        <end position="557"/>
    </location>
</feature>
<evidence type="ECO:0000313" key="8">
    <source>
        <dbReference type="EMBL" id="MBW39025.1"/>
    </source>
</evidence>
<dbReference type="Gene3D" id="1.10.167.10">
    <property type="entry name" value="Regulator of G-protein Signalling 4, domain 2"/>
    <property type="match status" value="1"/>
</dbReference>
<dbReference type="InterPro" id="IPR003114">
    <property type="entry name" value="Phox_assoc"/>
</dbReference>
<dbReference type="Pfam" id="PF02194">
    <property type="entry name" value="PXA"/>
    <property type="match status" value="1"/>
</dbReference>
<keyword evidence="2" id="KW-0175">Coiled coil</keyword>
<protein>
    <submittedName>
        <fullName evidence="8">Putative sorting nexin-25</fullName>
    </submittedName>
</protein>
<evidence type="ECO:0000256" key="4">
    <source>
        <dbReference type="SAM" id="Phobius"/>
    </source>
</evidence>
<dbReference type="PANTHER" id="PTHR22775">
    <property type="entry name" value="SORTING NEXIN"/>
    <property type="match status" value="1"/>
</dbReference>
<feature type="transmembrane region" description="Helical" evidence="4">
    <location>
        <begin position="30"/>
        <end position="50"/>
    </location>
</feature>
<feature type="region of interest" description="Disordered" evidence="3">
    <location>
        <begin position="1108"/>
        <end position="1148"/>
    </location>
</feature>
<dbReference type="PANTHER" id="PTHR22775:SF48">
    <property type="entry name" value="SORTING NEXIN-25"/>
    <property type="match status" value="1"/>
</dbReference>
<evidence type="ECO:0000259" key="6">
    <source>
        <dbReference type="PROSITE" id="PS50195"/>
    </source>
</evidence>
<dbReference type="SMART" id="SM00312">
    <property type="entry name" value="PX"/>
    <property type="match status" value="1"/>
</dbReference>
<comment type="similarity">
    <text evidence="1">Belongs to the sorting nexin family.</text>
</comment>
<feature type="domain" description="PX" evidence="6">
    <location>
        <begin position="707"/>
        <end position="841"/>
    </location>
</feature>
<dbReference type="GO" id="GO:0035091">
    <property type="term" value="F:phosphatidylinositol binding"/>
    <property type="evidence" value="ECO:0007669"/>
    <property type="project" value="InterPro"/>
</dbReference>
<dbReference type="SMART" id="SM00315">
    <property type="entry name" value="RGS"/>
    <property type="match status" value="1"/>
</dbReference>
<reference evidence="8" key="1">
    <citation type="submission" date="2018-01" db="EMBL/GenBank/DDBJ databases">
        <title>An insight into the sialome of Amazonian anophelines.</title>
        <authorList>
            <person name="Ribeiro J.M."/>
            <person name="Scarpassa V."/>
            <person name="Calvo E."/>
        </authorList>
    </citation>
    <scope>NUCLEOTIDE SEQUENCE</scope>
    <source>
        <tissue evidence="8">Salivary glands</tissue>
    </source>
</reference>
<dbReference type="Pfam" id="PF08628">
    <property type="entry name" value="Nexin_C"/>
    <property type="match status" value="1"/>
</dbReference>
<dbReference type="InterPro" id="IPR001683">
    <property type="entry name" value="PX_dom"/>
</dbReference>
<keyword evidence="4" id="KW-0472">Membrane</keyword>
<feature type="compositionally biased region" description="Polar residues" evidence="3">
    <location>
        <begin position="625"/>
        <end position="635"/>
    </location>
</feature>
<dbReference type="EMBL" id="GGFK01005704">
    <property type="protein sequence ID" value="MBW39025.1"/>
    <property type="molecule type" value="Transcribed_RNA"/>
</dbReference>
<dbReference type="InterPro" id="IPR036305">
    <property type="entry name" value="RGS_sf"/>
</dbReference>
<dbReference type="InterPro" id="IPR013937">
    <property type="entry name" value="Sorting_nexin_C"/>
</dbReference>
<dbReference type="InterPro" id="IPR016137">
    <property type="entry name" value="RGS"/>
</dbReference>
<feature type="region of interest" description="Disordered" evidence="3">
    <location>
        <begin position="585"/>
        <end position="635"/>
    </location>
</feature>
<dbReference type="PROSITE" id="PS51207">
    <property type="entry name" value="PXA"/>
    <property type="match status" value="1"/>
</dbReference>
<dbReference type="AlphaFoldDB" id="A0A2M4AE09"/>
<dbReference type="Pfam" id="PF00615">
    <property type="entry name" value="RGS"/>
    <property type="match status" value="1"/>
</dbReference>
<dbReference type="Gene3D" id="3.30.1520.10">
    <property type="entry name" value="Phox-like domain"/>
    <property type="match status" value="1"/>
</dbReference>
<dbReference type="InterPro" id="IPR037899">
    <property type="entry name" value="SNX25_PX"/>
</dbReference>
<evidence type="ECO:0000256" key="1">
    <source>
        <dbReference type="ARBA" id="ARBA00010883"/>
    </source>
</evidence>